<dbReference type="Proteomes" id="UP000887569">
    <property type="component" value="Unplaced"/>
</dbReference>
<protein>
    <submittedName>
        <fullName evidence="4 5">DUF547 domain-containing protein</fullName>
    </submittedName>
</protein>
<dbReference type="Pfam" id="PF04784">
    <property type="entry name" value="DUF547"/>
    <property type="match status" value="1"/>
</dbReference>
<feature type="region of interest" description="Disordered" evidence="1">
    <location>
        <begin position="1"/>
        <end position="21"/>
    </location>
</feature>
<name>A0A915BA56_PARUN</name>
<dbReference type="InterPro" id="IPR006869">
    <property type="entry name" value="DUF547"/>
</dbReference>
<keyword evidence="3" id="KW-1185">Reference proteome</keyword>
<evidence type="ECO:0000313" key="4">
    <source>
        <dbReference type="WBParaSite" id="PgR029_g117_t01"/>
    </source>
</evidence>
<dbReference type="Gene3D" id="1.10.10.10">
    <property type="entry name" value="Winged helix-like DNA-binding domain superfamily/Winged helix DNA-binding domain"/>
    <property type="match status" value="1"/>
</dbReference>
<evidence type="ECO:0000313" key="5">
    <source>
        <dbReference type="WBParaSite" id="PgR029_g117_t03"/>
    </source>
</evidence>
<dbReference type="InterPro" id="IPR036388">
    <property type="entry name" value="WH-like_DNA-bd_sf"/>
</dbReference>
<sequence>MVKAQSSFDSVSSTSSNDDVSSNDEYAYLISELKRANIIRDIWVCLRKNTQNSMKGEDFIQWITHEKHISRAEAFRIGTELVRRYFGYRFSNNESFQADRIYQLREEDNILPLNAAPNTENNISAGGMNKALIDALKPIYEEIVSKDGKTIRYSDFTSSQYYNHYLDVAHQLQYVDITAAGRNEKLALFINVYNVMIIHIFAKFDPPRNIWIRRKYFYATYYVIGGELYSLQSILNGILRGNRKGVAMLWQPFGPEDRRLNLAVPLLEPLIHFAITSGAKSTNPLRLYTATNVIEEMKHAAIEFLESKENFSVDLKHRIIYISKIFKWYAEDFGGSAKEIIKWISGVLEESEKRKLLSRIADSGAFKIEYINYDWSHNSDR</sequence>
<dbReference type="PANTHER" id="PTHR46361">
    <property type="entry name" value="ELECTRON CARRIER/ PROTEIN DISULFIDE OXIDOREDUCTASE"/>
    <property type="match status" value="1"/>
</dbReference>
<dbReference type="WBParaSite" id="PgR029_g117_t01">
    <property type="protein sequence ID" value="PgR029_g117_t01"/>
    <property type="gene ID" value="PgR029_g117"/>
</dbReference>
<feature type="domain" description="DUF547" evidence="2">
    <location>
        <begin position="181"/>
        <end position="305"/>
    </location>
</feature>
<evidence type="ECO:0000259" key="2">
    <source>
        <dbReference type="Pfam" id="PF04784"/>
    </source>
</evidence>
<dbReference type="PANTHER" id="PTHR46361:SF5">
    <property type="entry name" value="DEP DOMAIN-CONTAINING PROTEIN"/>
    <property type="match status" value="1"/>
</dbReference>
<dbReference type="WBParaSite" id="PgR029_g117_t03">
    <property type="protein sequence ID" value="PgR029_g117_t03"/>
    <property type="gene ID" value="PgR029_g117"/>
</dbReference>
<dbReference type="AlphaFoldDB" id="A0A915BA56"/>
<evidence type="ECO:0000256" key="1">
    <source>
        <dbReference type="SAM" id="MobiDB-lite"/>
    </source>
</evidence>
<evidence type="ECO:0000313" key="3">
    <source>
        <dbReference type="Proteomes" id="UP000887569"/>
    </source>
</evidence>
<reference evidence="4 5" key="1">
    <citation type="submission" date="2022-11" db="UniProtKB">
        <authorList>
            <consortium name="WormBaseParasite"/>
        </authorList>
    </citation>
    <scope>IDENTIFICATION</scope>
</reference>
<organism evidence="3 5">
    <name type="scientific">Parascaris univalens</name>
    <name type="common">Nematode worm</name>
    <dbReference type="NCBI Taxonomy" id="6257"/>
    <lineage>
        <taxon>Eukaryota</taxon>
        <taxon>Metazoa</taxon>
        <taxon>Ecdysozoa</taxon>
        <taxon>Nematoda</taxon>
        <taxon>Chromadorea</taxon>
        <taxon>Rhabditida</taxon>
        <taxon>Spirurina</taxon>
        <taxon>Ascaridomorpha</taxon>
        <taxon>Ascaridoidea</taxon>
        <taxon>Ascarididae</taxon>
        <taxon>Parascaris</taxon>
    </lineage>
</organism>
<accession>A0A915BA56</accession>
<proteinExistence type="predicted"/>